<name>A0ABU7WRA5_9ACTN</name>
<comment type="caution">
    <text evidence="5">The sequence shown here is derived from an EMBL/GenBank/DDBJ whole genome shotgun (WGS) entry which is preliminary data.</text>
</comment>
<reference evidence="5 6" key="1">
    <citation type="submission" date="2023-08" db="EMBL/GenBank/DDBJ databases">
        <authorList>
            <person name="Sharma P."/>
            <person name="Verma V."/>
            <person name="Mohan M.K."/>
            <person name="Dubey A.K."/>
        </authorList>
    </citation>
    <scope>NUCLEOTIDE SEQUENCE [LARGE SCALE GENOMIC DNA]</scope>
    <source>
        <strain evidence="5 6">ADP4</strain>
    </source>
</reference>
<dbReference type="Proteomes" id="UP001348265">
    <property type="component" value="Unassembled WGS sequence"/>
</dbReference>
<dbReference type="PANTHER" id="PTHR16305:SF35">
    <property type="entry name" value="TRANSCRIPTIONAL ACTIVATOR DOMAIN"/>
    <property type="match status" value="1"/>
</dbReference>
<dbReference type="InterPro" id="IPR036388">
    <property type="entry name" value="WH-like_DNA-bd_sf"/>
</dbReference>
<feature type="domain" description="HTH luxR-type" evidence="4">
    <location>
        <begin position="912"/>
        <end position="977"/>
    </location>
</feature>
<dbReference type="CDD" id="cd06170">
    <property type="entry name" value="LuxR_C_like"/>
    <property type="match status" value="1"/>
</dbReference>
<dbReference type="PROSITE" id="PS50043">
    <property type="entry name" value="HTH_LUXR_2"/>
    <property type="match status" value="1"/>
</dbReference>
<dbReference type="InterPro" id="IPR041664">
    <property type="entry name" value="AAA_16"/>
</dbReference>
<gene>
    <name evidence="5" type="ORF">RB636_12745</name>
</gene>
<dbReference type="InterPro" id="IPR016032">
    <property type="entry name" value="Sig_transdc_resp-reg_C-effctor"/>
</dbReference>
<dbReference type="PANTHER" id="PTHR16305">
    <property type="entry name" value="TESTICULAR SOLUBLE ADENYLYL CYCLASE"/>
    <property type="match status" value="1"/>
</dbReference>
<dbReference type="Pfam" id="PF00196">
    <property type="entry name" value="GerE"/>
    <property type="match status" value="1"/>
</dbReference>
<feature type="compositionally biased region" description="Polar residues" evidence="3">
    <location>
        <begin position="206"/>
        <end position="224"/>
    </location>
</feature>
<keyword evidence="1" id="KW-0547">Nucleotide-binding</keyword>
<dbReference type="InterPro" id="IPR000792">
    <property type="entry name" value="Tscrpt_reg_LuxR_C"/>
</dbReference>
<dbReference type="Pfam" id="PF13191">
    <property type="entry name" value="AAA_16"/>
    <property type="match status" value="1"/>
</dbReference>
<dbReference type="SUPFAM" id="SSF46894">
    <property type="entry name" value="C-terminal effector domain of the bipartite response regulators"/>
    <property type="match status" value="1"/>
</dbReference>
<dbReference type="InterPro" id="IPR027417">
    <property type="entry name" value="P-loop_NTPase"/>
</dbReference>
<keyword evidence="2" id="KW-0067">ATP-binding</keyword>
<keyword evidence="6" id="KW-1185">Reference proteome</keyword>
<dbReference type="EMBL" id="JAVFKM010000005">
    <property type="protein sequence ID" value="MEF3114055.1"/>
    <property type="molecule type" value="Genomic_DNA"/>
</dbReference>
<dbReference type="Gene3D" id="1.10.10.10">
    <property type="entry name" value="Winged helix-like DNA-binding domain superfamily/Winged helix DNA-binding domain"/>
    <property type="match status" value="1"/>
</dbReference>
<protein>
    <submittedName>
        <fullName evidence="5">AAA family ATPase</fullName>
    </submittedName>
</protein>
<evidence type="ECO:0000256" key="1">
    <source>
        <dbReference type="ARBA" id="ARBA00022741"/>
    </source>
</evidence>
<organism evidence="5 6">
    <name type="scientific">Streptomyces chrestomyceticus</name>
    <dbReference type="NCBI Taxonomy" id="68185"/>
    <lineage>
        <taxon>Bacteria</taxon>
        <taxon>Bacillati</taxon>
        <taxon>Actinomycetota</taxon>
        <taxon>Actinomycetes</taxon>
        <taxon>Kitasatosporales</taxon>
        <taxon>Streptomycetaceae</taxon>
        <taxon>Streptomyces</taxon>
    </lineage>
</organism>
<dbReference type="PRINTS" id="PR00038">
    <property type="entry name" value="HTHLUXR"/>
</dbReference>
<dbReference type="SMART" id="SM00421">
    <property type="entry name" value="HTH_LUXR"/>
    <property type="match status" value="1"/>
</dbReference>
<sequence length="992" mass="105316">MGNGPVGMERVGTEHVSTEHDGAEHDGAEHDGAELVGRRSERVLLQRALDEARSGAGGSTTVLRGDPGIGKTALLDWVAARAGRDGFTVLRAGGDEAGTGIAFGVLHQALRPLLEHARALPRRQRAALESALGLRDPAFSDGLLVGASVLALLAEETRRRPVLVLVDDLHWVDSSSAAVLVFLRQRIADLPLALIATSRPIGTNRPIGTSPATGTNPPTGTSRPAASVLEGWPAHLVDVGALSDHDSRALLRRRHPDLAAATARRVLDEAAGNPLALTELPGRLEDEHRRGVVPLPERLPLGERLEALFAQGLRSLPAEAKRALLCTALDGAGTGALPGPVPGQDRAEGVLGPIEAGGLARLDPTGRLVFRHSLVRSAVIAAASEADRRAAHRTLAGRLRADDPRRLLHEASAAEGPDERLAARLQEAGTRVALRGGDAEGALLLDRAASLSSDAGNRMRRLTWAAVMSARGGRLAYAAKLVGELKRAPVPEDVAPLFAYAVVYVDQSHHVDFASSFSLLPTALATLTASGARGPGGSPGPAFGDLVEQMFFKLLLASVYTGDSRGWETLERYREHVSPAARLCHRAWADPPRTAHGAEAELRRMVAHRTARGETGHAWLLLWAASAVDGGDPDLWRLSGGEHAYATQGSVAKARCHQDFLRGRWDTARECLREAETAEELGYHCNALLFRHYHAHFLAGRGDERGLRAARARIEPVARRARMRFVTDHLDRLGALVALAHGRHEEAYTRLRGMMSPGDLPRGLSWFHLPFFDFVYAALRCGRRTEARAHVAAGQAARMGDISAHHAFLLAAATALTAGADEADAADEAEGVGEADAAYAAACAVPGADQWVFDLARLRLAHGSRLLRQGRHTDAGEPLRAALTAFTRLGAAPWAEQCRSALRGADGSPDSTAAGPAELTAQELRIARLVATGLTNKEVGAALHLSPRTVGAHLYRVFPKLGITSRAALARALPPGRPSGSPPGPAPSRRGT</sequence>
<accession>A0ABU7WRA5</accession>
<evidence type="ECO:0000313" key="6">
    <source>
        <dbReference type="Proteomes" id="UP001348265"/>
    </source>
</evidence>
<evidence type="ECO:0000313" key="5">
    <source>
        <dbReference type="EMBL" id="MEF3114055.1"/>
    </source>
</evidence>
<evidence type="ECO:0000256" key="3">
    <source>
        <dbReference type="SAM" id="MobiDB-lite"/>
    </source>
</evidence>
<feature type="region of interest" description="Disordered" evidence="3">
    <location>
        <begin position="203"/>
        <end position="224"/>
    </location>
</feature>
<evidence type="ECO:0000259" key="4">
    <source>
        <dbReference type="PROSITE" id="PS50043"/>
    </source>
</evidence>
<proteinExistence type="predicted"/>
<dbReference type="SUPFAM" id="SSF52540">
    <property type="entry name" value="P-loop containing nucleoside triphosphate hydrolases"/>
    <property type="match status" value="1"/>
</dbReference>
<dbReference type="RefSeq" id="WP_331786615.1">
    <property type="nucleotide sequence ID" value="NZ_JAVFKM010000005.1"/>
</dbReference>
<feature type="region of interest" description="Disordered" evidence="3">
    <location>
        <begin position="971"/>
        <end position="992"/>
    </location>
</feature>
<evidence type="ECO:0000256" key="2">
    <source>
        <dbReference type="ARBA" id="ARBA00022840"/>
    </source>
</evidence>
<dbReference type="PROSITE" id="PS00622">
    <property type="entry name" value="HTH_LUXR_1"/>
    <property type="match status" value="1"/>
</dbReference>
<feature type="compositionally biased region" description="Pro residues" evidence="3">
    <location>
        <begin position="975"/>
        <end position="986"/>
    </location>
</feature>